<accession>A0A7W5H2G0</accession>
<feature type="binding site" evidence="15">
    <location>
        <position position="191"/>
    </location>
    <ligand>
        <name>substrate</name>
    </ligand>
</feature>
<keyword evidence="9 13" id="KW-0862">Zinc</keyword>
<dbReference type="Proteomes" id="UP000544222">
    <property type="component" value="Unassembled WGS sequence"/>
</dbReference>
<dbReference type="InterPro" id="IPR004794">
    <property type="entry name" value="Eubact_RibD"/>
</dbReference>
<dbReference type="FunFam" id="3.40.140.10:FF:000025">
    <property type="entry name" value="Riboflavin biosynthesis protein RibD"/>
    <property type="match status" value="1"/>
</dbReference>
<feature type="binding site" evidence="15">
    <location>
        <position position="211"/>
    </location>
    <ligand>
        <name>substrate</name>
    </ligand>
</feature>
<evidence type="ECO:0000256" key="16">
    <source>
        <dbReference type="PIRSR" id="PIRSR006769-3"/>
    </source>
</evidence>
<dbReference type="InterPro" id="IPR016193">
    <property type="entry name" value="Cytidine_deaminase-like"/>
</dbReference>
<feature type="binding site" evidence="15">
    <location>
        <position position="203"/>
    </location>
    <ligand>
        <name>substrate</name>
    </ligand>
</feature>
<keyword evidence="8 13" id="KW-0378">Hydrolase</keyword>
<protein>
    <recommendedName>
        <fullName evidence="13">Riboflavin biosynthesis protein RibD</fullName>
    </recommendedName>
    <domain>
        <recommendedName>
            <fullName evidence="13">Diaminohydroxyphosphoribosylaminopyrimidine deaminase</fullName>
            <shortName evidence="13">DRAP deaminase</shortName>
            <ecNumber evidence="13">3.5.4.26</ecNumber>
        </recommendedName>
        <alternativeName>
            <fullName evidence="13">Riboflavin-specific deaminase</fullName>
        </alternativeName>
    </domain>
    <domain>
        <recommendedName>
            <fullName evidence="13">5-amino-6-(5-phosphoribosylamino)uracil reductase</fullName>
            <ecNumber evidence="13">1.1.1.193</ecNumber>
        </recommendedName>
        <alternativeName>
            <fullName evidence="13">HTP reductase</fullName>
        </alternativeName>
    </domain>
</protein>
<dbReference type="InterPro" id="IPR002734">
    <property type="entry name" value="RibDG_C"/>
</dbReference>
<dbReference type="CDD" id="cd01284">
    <property type="entry name" value="Riboflavin_deaminase-reductase"/>
    <property type="match status" value="1"/>
</dbReference>
<comment type="similarity">
    <text evidence="4 13">In the N-terminal section; belongs to the cytidine and deoxycytidylate deaminase family.</text>
</comment>
<evidence type="ECO:0000256" key="6">
    <source>
        <dbReference type="ARBA" id="ARBA00022619"/>
    </source>
</evidence>
<comment type="similarity">
    <text evidence="5 13">In the C-terminal section; belongs to the HTP reductase family.</text>
</comment>
<feature type="binding site" evidence="16">
    <location>
        <position position="50"/>
    </location>
    <ligand>
        <name>Zn(2+)</name>
        <dbReference type="ChEBI" id="CHEBI:29105"/>
        <note>catalytic</note>
    </ligand>
</feature>
<organism evidence="18 19">
    <name type="scientific">Microbacter margulisiae</name>
    <dbReference type="NCBI Taxonomy" id="1350067"/>
    <lineage>
        <taxon>Bacteria</taxon>
        <taxon>Pseudomonadati</taxon>
        <taxon>Bacteroidota</taxon>
        <taxon>Bacteroidia</taxon>
        <taxon>Bacteroidales</taxon>
        <taxon>Porphyromonadaceae</taxon>
        <taxon>Microbacter</taxon>
    </lineage>
</organism>
<evidence type="ECO:0000256" key="12">
    <source>
        <dbReference type="ARBA" id="ARBA00023268"/>
    </source>
</evidence>
<gene>
    <name evidence="18" type="ORF">FHX64_001878</name>
</gene>
<dbReference type="Pfam" id="PF01872">
    <property type="entry name" value="RibD_C"/>
    <property type="match status" value="1"/>
</dbReference>
<evidence type="ECO:0000256" key="3">
    <source>
        <dbReference type="ARBA" id="ARBA00004910"/>
    </source>
</evidence>
<dbReference type="PANTHER" id="PTHR38011">
    <property type="entry name" value="DIHYDROFOLATE REDUCTASE FAMILY PROTEIN (AFU_ORTHOLOGUE AFUA_8G06820)"/>
    <property type="match status" value="1"/>
</dbReference>
<dbReference type="SUPFAM" id="SSF53597">
    <property type="entry name" value="Dihydrofolate reductase-like"/>
    <property type="match status" value="1"/>
</dbReference>
<evidence type="ECO:0000313" key="19">
    <source>
        <dbReference type="Proteomes" id="UP000544222"/>
    </source>
</evidence>
<dbReference type="NCBIfam" id="TIGR00326">
    <property type="entry name" value="eubact_ribD"/>
    <property type="match status" value="1"/>
</dbReference>
<keyword evidence="19" id="KW-1185">Reference proteome</keyword>
<dbReference type="PANTHER" id="PTHR38011:SF7">
    <property type="entry name" value="2,5-DIAMINO-6-RIBOSYLAMINO-4(3H)-PYRIMIDINONE 5'-PHOSPHATE REDUCTASE"/>
    <property type="match status" value="1"/>
</dbReference>
<evidence type="ECO:0000256" key="5">
    <source>
        <dbReference type="ARBA" id="ARBA00007417"/>
    </source>
</evidence>
<comment type="function">
    <text evidence="1 13">Converts 2,5-diamino-6-(ribosylamino)-4(3h)-pyrimidinone 5'-phosphate into 5-amino-6-(ribosylamino)-2,4(1h,3h)-pyrimidinedione 5'-phosphate.</text>
</comment>
<proteinExistence type="inferred from homology"/>
<dbReference type="InterPro" id="IPR002125">
    <property type="entry name" value="CMP_dCMP_dom"/>
</dbReference>
<dbReference type="AlphaFoldDB" id="A0A7W5H2G0"/>
<dbReference type="UniPathway" id="UPA00275">
    <property type="reaction ID" value="UER00401"/>
</dbReference>
<dbReference type="EC" id="3.5.4.26" evidence="13"/>
<feature type="binding site" evidence="16">
    <location>
        <position position="86"/>
    </location>
    <ligand>
        <name>Zn(2+)</name>
        <dbReference type="ChEBI" id="CHEBI:29105"/>
        <note>catalytic</note>
    </ligand>
</feature>
<evidence type="ECO:0000256" key="14">
    <source>
        <dbReference type="PIRSR" id="PIRSR006769-1"/>
    </source>
</evidence>
<feature type="binding site" evidence="15">
    <location>
        <begin position="291"/>
        <end position="297"/>
    </location>
    <ligand>
        <name>NADP(+)</name>
        <dbReference type="ChEBI" id="CHEBI:58349"/>
    </ligand>
</feature>
<dbReference type="EC" id="1.1.1.193" evidence="13"/>
<comment type="cofactor">
    <cofactor evidence="13 16">
        <name>Zn(2+)</name>
        <dbReference type="ChEBI" id="CHEBI:29105"/>
    </cofactor>
    <text evidence="13 16">Binds 1 zinc ion.</text>
</comment>
<dbReference type="GO" id="GO:0008835">
    <property type="term" value="F:diaminohydroxyphosphoribosylaminopyrimidine deaminase activity"/>
    <property type="evidence" value="ECO:0007669"/>
    <property type="project" value="UniProtKB-EC"/>
</dbReference>
<keyword evidence="12" id="KW-0511">Multifunctional enzyme</keyword>
<evidence type="ECO:0000256" key="11">
    <source>
        <dbReference type="ARBA" id="ARBA00023002"/>
    </source>
</evidence>
<evidence type="ECO:0000259" key="17">
    <source>
        <dbReference type="PROSITE" id="PS51747"/>
    </source>
</evidence>
<evidence type="ECO:0000256" key="1">
    <source>
        <dbReference type="ARBA" id="ARBA00002151"/>
    </source>
</evidence>
<keyword evidence="11 13" id="KW-0560">Oxidoreductase</keyword>
<comment type="catalytic activity">
    <reaction evidence="13">
        <text>5-amino-6-(5-phospho-D-ribitylamino)uracil + NADP(+) = 5-amino-6-(5-phospho-D-ribosylamino)uracil + NADPH + H(+)</text>
        <dbReference type="Rhea" id="RHEA:17845"/>
        <dbReference type="ChEBI" id="CHEBI:15378"/>
        <dbReference type="ChEBI" id="CHEBI:57783"/>
        <dbReference type="ChEBI" id="CHEBI:58349"/>
        <dbReference type="ChEBI" id="CHEBI:58421"/>
        <dbReference type="ChEBI" id="CHEBI:58453"/>
        <dbReference type="EC" id="1.1.1.193"/>
    </reaction>
</comment>
<evidence type="ECO:0000256" key="9">
    <source>
        <dbReference type="ARBA" id="ARBA00022833"/>
    </source>
</evidence>
<comment type="pathway">
    <text evidence="3 13">Cofactor biosynthesis; riboflavin biosynthesis; 5-amino-6-(D-ribitylamino)uracil from GTP: step 3/4.</text>
</comment>
<reference evidence="18 19" key="1">
    <citation type="submission" date="2020-08" db="EMBL/GenBank/DDBJ databases">
        <title>Genomic Encyclopedia of Type Strains, Phase IV (KMG-IV): sequencing the most valuable type-strain genomes for metagenomic binning, comparative biology and taxonomic classification.</title>
        <authorList>
            <person name="Goeker M."/>
        </authorList>
    </citation>
    <scope>NUCLEOTIDE SEQUENCE [LARGE SCALE GENOMIC DNA]</scope>
    <source>
        <strain evidence="18 19">DSM 27471</strain>
    </source>
</reference>
<feature type="binding site" evidence="16">
    <location>
        <position position="77"/>
    </location>
    <ligand>
        <name>Zn(2+)</name>
        <dbReference type="ChEBI" id="CHEBI:29105"/>
        <note>catalytic</note>
    </ligand>
</feature>
<sequence>MNDMHYMQRCLQLAKNGMGRVAPNPLVGSVIVYNDQVIGEGYHRHYGGPHAEVNAIASVKSPELLSKSTIYVNLEPCSHYGQTPPCAALIIEKKIPRVVIANIDPNPKVAGKGINMLKDAGVEVLTGILAKEGEWLNRRFFTYQRDKRPFVILKWAQSADGYLDRPRADNCNIPPVQLSSDFTKMLVHKTRTEETAIMVGTTTAIKDNPKLTSHQWIGKNPLRIVVDRQLRIPQDYHIFDQTVPTIVYTEQVQENRHNVTFVSITFGENVIRQIMDDLFRRHVLSVIVEGGQQILQSFIQAGIWDEARVEIASVWLNEGVKVPSLQGNIIAKEIIDSSQILTFAPIKE</sequence>
<feature type="domain" description="CMP/dCMP-type deaminase" evidence="17">
    <location>
        <begin position="1"/>
        <end position="125"/>
    </location>
</feature>
<dbReference type="PROSITE" id="PS00903">
    <property type="entry name" value="CYT_DCMP_DEAMINASES_1"/>
    <property type="match status" value="1"/>
</dbReference>
<name>A0A7W5H2G0_9PORP</name>
<evidence type="ECO:0000313" key="18">
    <source>
        <dbReference type="EMBL" id="MBB3187715.1"/>
    </source>
</evidence>
<dbReference type="InterPro" id="IPR050765">
    <property type="entry name" value="Riboflavin_Biosynth_HTPR"/>
</dbReference>
<feature type="binding site" evidence="15">
    <location>
        <position position="289"/>
    </location>
    <ligand>
        <name>substrate</name>
    </ligand>
</feature>
<feature type="active site" description="Proton donor" evidence="14">
    <location>
        <position position="52"/>
    </location>
</feature>
<dbReference type="RefSeq" id="WP_221202174.1">
    <property type="nucleotide sequence ID" value="NZ_JACHYB010000001.1"/>
</dbReference>
<feature type="binding site" evidence="15">
    <location>
        <position position="156"/>
    </location>
    <ligand>
        <name>NADP(+)</name>
        <dbReference type="ChEBI" id="CHEBI:58349"/>
    </ligand>
</feature>
<dbReference type="GO" id="GO:0008703">
    <property type="term" value="F:5-amino-6-(5-phosphoribosylamino)uracil reductase activity"/>
    <property type="evidence" value="ECO:0007669"/>
    <property type="project" value="UniProtKB-EC"/>
</dbReference>
<evidence type="ECO:0000256" key="2">
    <source>
        <dbReference type="ARBA" id="ARBA00004882"/>
    </source>
</evidence>
<dbReference type="InterPro" id="IPR016192">
    <property type="entry name" value="APOBEC/CMP_deaminase_Zn-bd"/>
</dbReference>
<dbReference type="Pfam" id="PF00383">
    <property type="entry name" value="dCMP_cyt_deam_1"/>
    <property type="match status" value="1"/>
</dbReference>
<feature type="binding site" evidence="15">
    <location>
        <position position="207"/>
    </location>
    <ligand>
        <name>NADP(+)</name>
        <dbReference type="ChEBI" id="CHEBI:58349"/>
    </ligand>
</feature>
<evidence type="ECO:0000256" key="4">
    <source>
        <dbReference type="ARBA" id="ARBA00005259"/>
    </source>
</evidence>
<keyword evidence="7 13" id="KW-0479">Metal-binding</keyword>
<dbReference type="PIRSF" id="PIRSF006769">
    <property type="entry name" value="RibD"/>
    <property type="match status" value="1"/>
</dbReference>
<dbReference type="GO" id="GO:0008270">
    <property type="term" value="F:zinc ion binding"/>
    <property type="evidence" value="ECO:0007669"/>
    <property type="project" value="InterPro"/>
</dbReference>
<comment type="pathway">
    <text evidence="2 13">Cofactor biosynthesis; riboflavin biosynthesis; 5-amino-6-(D-ribitylamino)uracil from GTP: step 2/4.</text>
</comment>
<dbReference type="GO" id="GO:0009231">
    <property type="term" value="P:riboflavin biosynthetic process"/>
    <property type="evidence" value="ECO:0007669"/>
    <property type="project" value="UniProtKB-UniPathway"/>
</dbReference>
<dbReference type="SUPFAM" id="SSF53927">
    <property type="entry name" value="Cytidine deaminase-like"/>
    <property type="match status" value="1"/>
</dbReference>
<dbReference type="InterPro" id="IPR024072">
    <property type="entry name" value="DHFR-like_dom_sf"/>
</dbReference>
<comment type="caution">
    <text evidence="18">The sequence shown here is derived from an EMBL/GenBank/DDBJ whole genome shotgun (WGS) entry which is preliminary data.</text>
</comment>
<keyword evidence="10 13" id="KW-0521">NADP</keyword>
<evidence type="ECO:0000256" key="10">
    <source>
        <dbReference type="ARBA" id="ARBA00022857"/>
    </source>
</evidence>
<evidence type="ECO:0000256" key="7">
    <source>
        <dbReference type="ARBA" id="ARBA00022723"/>
    </source>
</evidence>
<evidence type="ECO:0000256" key="15">
    <source>
        <dbReference type="PIRSR" id="PIRSR006769-2"/>
    </source>
</evidence>
<dbReference type="PROSITE" id="PS51747">
    <property type="entry name" value="CYT_DCMP_DEAMINASES_2"/>
    <property type="match status" value="1"/>
</dbReference>
<dbReference type="Gene3D" id="3.40.140.10">
    <property type="entry name" value="Cytidine Deaminase, domain 2"/>
    <property type="match status" value="1"/>
</dbReference>
<comment type="catalytic activity">
    <reaction evidence="13">
        <text>2,5-diamino-6-hydroxy-4-(5-phosphoribosylamino)-pyrimidine + H2O + H(+) = 5-amino-6-(5-phospho-D-ribosylamino)uracil + NH4(+)</text>
        <dbReference type="Rhea" id="RHEA:21868"/>
        <dbReference type="ChEBI" id="CHEBI:15377"/>
        <dbReference type="ChEBI" id="CHEBI:15378"/>
        <dbReference type="ChEBI" id="CHEBI:28938"/>
        <dbReference type="ChEBI" id="CHEBI:58453"/>
        <dbReference type="ChEBI" id="CHEBI:58614"/>
        <dbReference type="EC" id="3.5.4.26"/>
    </reaction>
</comment>
<evidence type="ECO:0000256" key="8">
    <source>
        <dbReference type="ARBA" id="ARBA00022801"/>
    </source>
</evidence>
<evidence type="ECO:0000256" key="13">
    <source>
        <dbReference type="PIRNR" id="PIRNR006769"/>
    </source>
</evidence>
<dbReference type="Gene3D" id="3.40.430.10">
    <property type="entry name" value="Dihydrofolate Reductase, subunit A"/>
    <property type="match status" value="1"/>
</dbReference>
<keyword evidence="6 13" id="KW-0686">Riboflavin biosynthesis</keyword>
<dbReference type="EMBL" id="JACHYB010000001">
    <property type="protein sequence ID" value="MBB3187715.1"/>
    <property type="molecule type" value="Genomic_DNA"/>
</dbReference>